<dbReference type="SMART" id="SM00213">
    <property type="entry name" value="UBQ"/>
    <property type="match status" value="1"/>
</dbReference>
<dbReference type="Pfam" id="PF00627">
    <property type="entry name" value="UBA"/>
    <property type="match status" value="1"/>
</dbReference>
<dbReference type="Gene3D" id="2.40.70.10">
    <property type="entry name" value="Acid Proteases"/>
    <property type="match status" value="1"/>
</dbReference>
<dbReference type="InterPro" id="IPR009060">
    <property type="entry name" value="UBA-like_sf"/>
</dbReference>
<gene>
    <name evidence="10" type="ORF">TSOC_009606</name>
</gene>
<comment type="subcellular location">
    <subcellularLocation>
        <location evidence="1">Cytoplasm</location>
    </subcellularLocation>
</comment>
<keyword evidence="4" id="KW-0645">Protease</keyword>
<evidence type="ECO:0000259" key="8">
    <source>
        <dbReference type="PROSITE" id="PS50030"/>
    </source>
</evidence>
<dbReference type="InterPro" id="IPR021109">
    <property type="entry name" value="Peptidase_aspartic_dom_sf"/>
</dbReference>
<keyword evidence="5" id="KW-0064">Aspartyl protease</keyword>
<dbReference type="GO" id="GO:0006508">
    <property type="term" value="P:proteolysis"/>
    <property type="evidence" value="ECO:0007669"/>
    <property type="project" value="UniProtKB-KW"/>
</dbReference>
<dbReference type="InterPro" id="IPR015940">
    <property type="entry name" value="UBA"/>
</dbReference>
<dbReference type="CDD" id="cd01796">
    <property type="entry name" value="Ubl_Ddi1_like"/>
    <property type="match status" value="1"/>
</dbReference>
<dbReference type="EMBL" id="PGGS01000409">
    <property type="protein sequence ID" value="PNH04230.1"/>
    <property type="molecule type" value="Genomic_DNA"/>
</dbReference>
<dbReference type="GO" id="GO:0004190">
    <property type="term" value="F:aspartic-type endopeptidase activity"/>
    <property type="evidence" value="ECO:0007669"/>
    <property type="project" value="UniProtKB-KW"/>
</dbReference>
<dbReference type="Gene3D" id="3.10.20.90">
    <property type="entry name" value="Phosphatidylinositol 3-kinase Catalytic Subunit, Chain A, domain 1"/>
    <property type="match status" value="1"/>
</dbReference>
<evidence type="ECO:0000259" key="9">
    <source>
        <dbReference type="PROSITE" id="PS50053"/>
    </source>
</evidence>
<evidence type="ECO:0000256" key="1">
    <source>
        <dbReference type="ARBA" id="ARBA00004496"/>
    </source>
</evidence>
<dbReference type="SUPFAM" id="SSF46934">
    <property type="entry name" value="UBA-like"/>
    <property type="match status" value="1"/>
</dbReference>
<dbReference type="Gene3D" id="1.10.8.10">
    <property type="entry name" value="DNA helicase RuvA subunit, C-terminal domain"/>
    <property type="match status" value="1"/>
</dbReference>
<feature type="compositionally biased region" description="Basic and acidic residues" evidence="7">
    <location>
        <begin position="273"/>
        <end position="295"/>
    </location>
</feature>
<comment type="caution">
    <text evidence="10">The sequence shown here is derived from an EMBL/GenBank/DDBJ whole genome shotgun (WGS) entry which is preliminary data.</text>
</comment>
<feature type="domain" description="UBA" evidence="8">
    <location>
        <begin position="341"/>
        <end position="381"/>
    </location>
</feature>
<evidence type="ECO:0000313" key="10">
    <source>
        <dbReference type="EMBL" id="PNH04230.1"/>
    </source>
</evidence>
<dbReference type="SMART" id="SM00165">
    <property type="entry name" value="UBA"/>
    <property type="match status" value="1"/>
</dbReference>
<dbReference type="SUPFAM" id="SSF54236">
    <property type="entry name" value="Ubiquitin-like"/>
    <property type="match status" value="1"/>
</dbReference>
<comment type="similarity">
    <text evidence="2">Belongs to the DDI1 family.</text>
</comment>
<dbReference type="PANTHER" id="PTHR12917">
    <property type="entry name" value="ASPARTYL PROTEASE DDI-RELATED"/>
    <property type="match status" value="1"/>
</dbReference>
<proteinExistence type="inferred from homology"/>
<reference evidence="10 11" key="1">
    <citation type="journal article" date="2017" name="Mol. Biol. Evol.">
        <title>The 4-celled Tetrabaena socialis nuclear genome reveals the essential components for genetic control of cell number at the origin of multicellularity in the volvocine lineage.</title>
        <authorList>
            <person name="Featherston J."/>
            <person name="Arakaki Y."/>
            <person name="Hanschen E.R."/>
            <person name="Ferris P.J."/>
            <person name="Michod R.E."/>
            <person name="Olson B.J.S.C."/>
            <person name="Nozaki H."/>
            <person name="Durand P.M."/>
        </authorList>
    </citation>
    <scope>NUCLEOTIDE SEQUENCE [LARGE SCALE GENOMIC DNA]</scope>
    <source>
        <strain evidence="10 11">NIES-571</strain>
    </source>
</reference>
<name>A0A2J7ZVE6_9CHLO</name>
<dbReference type="AlphaFoldDB" id="A0A2J7ZVE6"/>
<feature type="compositionally biased region" description="Pro residues" evidence="7">
    <location>
        <begin position="299"/>
        <end position="333"/>
    </location>
</feature>
<dbReference type="InterPro" id="IPR033882">
    <property type="entry name" value="DDI1_N"/>
</dbReference>
<evidence type="ECO:0000313" key="11">
    <source>
        <dbReference type="Proteomes" id="UP000236333"/>
    </source>
</evidence>
<dbReference type="Proteomes" id="UP000236333">
    <property type="component" value="Unassembled WGS sequence"/>
</dbReference>
<accession>A0A2J7ZVE6</accession>
<feature type="non-terminal residue" evidence="10">
    <location>
        <position position="386"/>
    </location>
</feature>
<dbReference type="Pfam" id="PF00240">
    <property type="entry name" value="ubiquitin"/>
    <property type="match status" value="1"/>
</dbReference>
<evidence type="ECO:0000256" key="3">
    <source>
        <dbReference type="ARBA" id="ARBA00022490"/>
    </source>
</evidence>
<keyword evidence="6" id="KW-0378">Hydrolase</keyword>
<evidence type="ECO:0000256" key="5">
    <source>
        <dbReference type="ARBA" id="ARBA00022750"/>
    </source>
</evidence>
<dbReference type="GO" id="GO:0031593">
    <property type="term" value="F:polyubiquitin modification-dependent protein binding"/>
    <property type="evidence" value="ECO:0007669"/>
    <property type="project" value="UniProtKB-ARBA"/>
</dbReference>
<dbReference type="PROSITE" id="PS50053">
    <property type="entry name" value="UBIQUITIN_2"/>
    <property type="match status" value="1"/>
</dbReference>
<protein>
    <submittedName>
        <fullName evidence="10">DNA damage-inducible protein 1</fullName>
    </submittedName>
</protein>
<feature type="domain" description="Ubiquitin-like" evidence="9">
    <location>
        <begin position="2"/>
        <end position="72"/>
    </location>
</feature>
<dbReference type="OrthoDB" id="1047367at2759"/>
<dbReference type="InterPro" id="IPR000626">
    <property type="entry name" value="Ubiquitin-like_dom"/>
</dbReference>
<dbReference type="PROSITE" id="PS50030">
    <property type="entry name" value="UBA"/>
    <property type="match status" value="1"/>
</dbReference>
<organism evidence="10 11">
    <name type="scientific">Tetrabaena socialis</name>
    <dbReference type="NCBI Taxonomy" id="47790"/>
    <lineage>
        <taxon>Eukaryota</taxon>
        <taxon>Viridiplantae</taxon>
        <taxon>Chlorophyta</taxon>
        <taxon>core chlorophytes</taxon>
        <taxon>Chlorophyceae</taxon>
        <taxon>CS clade</taxon>
        <taxon>Chlamydomonadales</taxon>
        <taxon>Tetrabaenaceae</taxon>
        <taxon>Tetrabaena</taxon>
    </lineage>
</organism>
<dbReference type="GO" id="GO:0005737">
    <property type="term" value="C:cytoplasm"/>
    <property type="evidence" value="ECO:0007669"/>
    <property type="project" value="UniProtKB-SubCell"/>
</dbReference>
<evidence type="ECO:0000256" key="7">
    <source>
        <dbReference type="SAM" id="MobiDB-lite"/>
    </source>
</evidence>
<keyword evidence="3" id="KW-0963">Cytoplasm</keyword>
<dbReference type="InterPro" id="IPR029071">
    <property type="entry name" value="Ubiquitin-like_domsf"/>
</dbReference>
<feature type="region of interest" description="Disordered" evidence="7">
    <location>
        <begin position="74"/>
        <end position="97"/>
    </location>
</feature>
<evidence type="ECO:0000256" key="2">
    <source>
        <dbReference type="ARBA" id="ARBA00009136"/>
    </source>
</evidence>
<evidence type="ECO:0000256" key="4">
    <source>
        <dbReference type="ARBA" id="ARBA00022670"/>
    </source>
</evidence>
<evidence type="ECO:0000256" key="6">
    <source>
        <dbReference type="ARBA" id="ARBA00022801"/>
    </source>
</evidence>
<keyword evidence="11" id="KW-1185">Reference proteome</keyword>
<feature type="region of interest" description="Disordered" evidence="7">
    <location>
        <begin position="273"/>
        <end position="333"/>
    </location>
</feature>
<dbReference type="PANTHER" id="PTHR12917:SF1">
    <property type="entry name" value="AT13091P"/>
    <property type="match status" value="1"/>
</dbReference>
<sequence>MIQLTVTTPDGEHVFPIEVDGATQFADIKAICEAETGLASASFVLLHNGKPVVDSQTPATAGIQPGDMLVLVQPQQQRQQQQQGRGGQGAVLERNNDGSLVNPAAAIGAMKEDRNMMSTFQQQAPRLYDAIMADDVAALQEELRRAHRAQYDANSELERLHAMQEEDPFNPELQTQIEEAIRRKNIDENYEAAMEHNPEAKMKVADQVVTTSITVLEQKSGPQFIFGLDMLRRHQCCVDLAKGVLRVGSCNVELPFLVESQIPTDFSAHVEDVSEAEANRRMQSDAAGTRDKMETDSPAPSPAPAPAPAAAAAPPPPVAAAPPPPAAARPPAPASAASAASAAEAAIAQLMALGADRATAEQALQAAGGNVDAAAGFMFDITGEVP</sequence>